<dbReference type="GO" id="GO:0016987">
    <property type="term" value="F:sigma factor activity"/>
    <property type="evidence" value="ECO:0007669"/>
    <property type="project" value="TreeGrafter"/>
</dbReference>
<gene>
    <name evidence="2" type="ORF">GCM10010365_58040</name>
</gene>
<proteinExistence type="predicted"/>
<dbReference type="EMBL" id="BMVW01000014">
    <property type="protein sequence ID" value="GGZ29979.1"/>
    <property type="molecule type" value="Genomic_DNA"/>
</dbReference>
<accession>A0A918USE7</accession>
<comment type="caution">
    <text evidence="2">The sequence shown here is derived from an EMBL/GenBank/DDBJ whole genome shotgun (WGS) entry which is preliminary data.</text>
</comment>
<evidence type="ECO:0008006" key="4">
    <source>
        <dbReference type="Google" id="ProtNLM"/>
    </source>
</evidence>
<feature type="region of interest" description="Disordered" evidence="1">
    <location>
        <begin position="75"/>
        <end position="128"/>
    </location>
</feature>
<protein>
    <recommendedName>
        <fullName evidence="4">RNA polymerase sigma factor 70 region 4 type 2 domain-containing protein</fullName>
    </recommendedName>
</protein>
<reference evidence="2" key="2">
    <citation type="submission" date="2020-09" db="EMBL/GenBank/DDBJ databases">
        <authorList>
            <person name="Sun Q."/>
            <person name="Ohkuma M."/>
        </authorList>
    </citation>
    <scope>NUCLEOTIDE SEQUENCE</scope>
    <source>
        <strain evidence="2">JCM 4815</strain>
    </source>
</reference>
<evidence type="ECO:0000256" key="1">
    <source>
        <dbReference type="SAM" id="MobiDB-lite"/>
    </source>
</evidence>
<dbReference type="Proteomes" id="UP000622166">
    <property type="component" value="Unassembled WGS sequence"/>
</dbReference>
<keyword evidence="3" id="KW-1185">Reference proteome</keyword>
<reference evidence="2" key="1">
    <citation type="journal article" date="2014" name="Int. J. Syst. Evol. Microbiol.">
        <title>Complete genome sequence of Corynebacterium casei LMG S-19264T (=DSM 44701T), isolated from a smear-ripened cheese.</title>
        <authorList>
            <consortium name="US DOE Joint Genome Institute (JGI-PGF)"/>
            <person name="Walter F."/>
            <person name="Albersmeier A."/>
            <person name="Kalinowski J."/>
            <person name="Ruckert C."/>
        </authorList>
    </citation>
    <scope>NUCLEOTIDE SEQUENCE</scope>
    <source>
        <strain evidence="2">JCM 4815</strain>
    </source>
</reference>
<feature type="compositionally biased region" description="Basic and acidic residues" evidence="1">
    <location>
        <begin position="75"/>
        <end position="88"/>
    </location>
</feature>
<evidence type="ECO:0000313" key="3">
    <source>
        <dbReference type="Proteomes" id="UP000622166"/>
    </source>
</evidence>
<sequence>MLHDVFAVPHGEIGTILGATADATKMLTSRARRKVRAARQSASGRRQQREVVQAFLAAARDGRFEQLLQVLHPRSEVHAPRPERPVRHDRGHRGRHPRAWPAARHGDMRRPPTATAVSFPWTRTAPTR</sequence>
<evidence type="ECO:0000313" key="2">
    <source>
        <dbReference type="EMBL" id="GGZ29979.1"/>
    </source>
</evidence>
<dbReference type="AlphaFoldDB" id="A0A918USE7"/>
<dbReference type="PANTHER" id="PTHR30173">
    <property type="entry name" value="SIGMA 19 FACTOR"/>
    <property type="match status" value="1"/>
</dbReference>
<dbReference type="PANTHER" id="PTHR30173:SF43">
    <property type="entry name" value="ECF RNA POLYMERASE SIGMA FACTOR SIGI-RELATED"/>
    <property type="match status" value="1"/>
</dbReference>
<name>A0A918USE7_9ACTN</name>
<organism evidence="2 3">
    <name type="scientific">Streptomyces poonensis</name>
    <dbReference type="NCBI Taxonomy" id="68255"/>
    <lineage>
        <taxon>Bacteria</taxon>
        <taxon>Bacillati</taxon>
        <taxon>Actinomycetota</taxon>
        <taxon>Actinomycetes</taxon>
        <taxon>Kitasatosporales</taxon>
        <taxon>Streptomycetaceae</taxon>
        <taxon>Streptomyces</taxon>
    </lineage>
</organism>
<dbReference type="InterPro" id="IPR052704">
    <property type="entry name" value="ECF_Sigma-70_Domain"/>
</dbReference>
<feature type="compositionally biased region" description="Basic residues" evidence="1">
    <location>
        <begin position="89"/>
        <end position="98"/>
    </location>
</feature>